<sequence>MAAALWRVAFGLVVSSRCWAVGPAKARPEVTGFRGAATQDQARVAIPEEALASGADLLVIGRPITVALRRTSGGV</sequence>
<reference evidence="2" key="1">
    <citation type="submission" date="2023-03" db="EMBL/GenBank/DDBJ databases">
        <title>Actinoallomurus iriomotensis NBRC 103681.</title>
        <authorList>
            <person name="Ichikawa N."/>
            <person name="Sato H."/>
            <person name="Tonouchi N."/>
        </authorList>
    </citation>
    <scope>NUCLEOTIDE SEQUENCE</scope>
    <source>
        <strain evidence="2">NBRC 103681</strain>
    </source>
</reference>
<name>A0A9W6RDF5_9ACTN</name>
<proteinExistence type="predicted"/>
<dbReference type="EMBL" id="BSTJ01000001">
    <property type="protein sequence ID" value="GLY72027.1"/>
    <property type="molecule type" value="Genomic_DNA"/>
</dbReference>
<feature type="signal peptide" evidence="1">
    <location>
        <begin position="1"/>
        <end position="20"/>
    </location>
</feature>
<gene>
    <name evidence="2" type="ORF">Airi01_002940</name>
</gene>
<evidence type="ECO:0000313" key="2">
    <source>
        <dbReference type="EMBL" id="GLY72027.1"/>
    </source>
</evidence>
<dbReference type="InterPro" id="IPR011060">
    <property type="entry name" value="RibuloseP-bd_barrel"/>
</dbReference>
<dbReference type="AlphaFoldDB" id="A0A9W6RDF5"/>
<evidence type="ECO:0000256" key="1">
    <source>
        <dbReference type="SAM" id="SignalP"/>
    </source>
</evidence>
<evidence type="ECO:0008006" key="4">
    <source>
        <dbReference type="Google" id="ProtNLM"/>
    </source>
</evidence>
<dbReference type="SUPFAM" id="SSF51366">
    <property type="entry name" value="Ribulose-phoshate binding barrel"/>
    <property type="match status" value="1"/>
</dbReference>
<dbReference type="Proteomes" id="UP001165135">
    <property type="component" value="Unassembled WGS sequence"/>
</dbReference>
<comment type="caution">
    <text evidence="2">The sequence shown here is derived from an EMBL/GenBank/DDBJ whole genome shotgun (WGS) entry which is preliminary data.</text>
</comment>
<dbReference type="InterPro" id="IPR013785">
    <property type="entry name" value="Aldolase_TIM"/>
</dbReference>
<feature type="chain" id="PRO_5040918124" description="Orotidine 5'-phosphate decarboxylase" evidence="1">
    <location>
        <begin position="21"/>
        <end position="75"/>
    </location>
</feature>
<evidence type="ECO:0000313" key="3">
    <source>
        <dbReference type="Proteomes" id="UP001165135"/>
    </source>
</evidence>
<protein>
    <recommendedName>
        <fullName evidence="4">Orotidine 5'-phosphate decarboxylase</fullName>
    </recommendedName>
</protein>
<accession>A0A9W6RDF5</accession>
<organism evidence="2 3">
    <name type="scientific">Actinoallomurus iriomotensis</name>
    <dbReference type="NCBI Taxonomy" id="478107"/>
    <lineage>
        <taxon>Bacteria</taxon>
        <taxon>Bacillati</taxon>
        <taxon>Actinomycetota</taxon>
        <taxon>Actinomycetes</taxon>
        <taxon>Streptosporangiales</taxon>
        <taxon>Thermomonosporaceae</taxon>
        <taxon>Actinoallomurus</taxon>
    </lineage>
</organism>
<dbReference type="Gene3D" id="3.20.20.70">
    <property type="entry name" value="Aldolase class I"/>
    <property type="match status" value="1"/>
</dbReference>
<keyword evidence="1" id="KW-0732">Signal</keyword>